<organism evidence="1 2">
    <name type="scientific">Phytohabitans flavus</name>
    <dbReference type="NCBI Taxonomy" id="1076124"/>
    <lineage>
        <taxon>Bacteria</taxon>
        <taxon>Bacillati</taxon>
        <taxon>Actinomycetota</taxon>
        <taxon>Actinomycetes</taxon>
        <taxon>Micromonosporales</taxon>
        <taxon>Micromonosporaceae</taxon>
    </lineage>
</organism>
<dbReference type="EMBL" id="AP022870">
    <property type="protein sequence ID" value="BCB75093.1"/>
    <property type="molecule type" value="Genomic_DNA"/>
</dbReference>
<protein>
    <submittedName>
        <fullName evidence="1">Uncharacterized protein</fullName>
    </submittedName>
</protein>
<reference evidence="1 2" key="1">
    <citation type="submission" date="2020-03" db="EMBL/GenBank/DDBJ databases">
        <title>Whole genome shotgun sequence of Phytohabitans flavus NBRC 107702.</title>
        <authorList>
            <person name="Komaki H."/>
            <person name="Tamura T."/>
        </authorList>
    </citation>
    <scope>NUCLEOTIDE SEQUENCE [LARGE SCALE GENOMIC DNA]</scope>
    <source>
        <strain evidence="1 2">NBRC 107702</strain>
    </source>
</reference>
<dbReference type="AlphaFoldDB" id="A0A6F8XMQ5"/>
<dbReference type="Proteomes" id="UP000502508">
    <property type="component" value="Chromosome"/>
</dbReference>
<name>A0A6F8XMQ5_9ACTN</name>
<sequence>MSSAPAGFSIYTAAGGTPTVLFDSGDGLPDTLARRPARPRARHFGFDAAGTYTVRFSVTGTLVGGGTSSSGSKQFTFQVLSS</sequence>
<reference evidence="1 2" key="2">
    <citation type="submission" date="2020-03" db="EMBL/GenBank/DDBJ databases">
        <authorList>
            <person name="Ichikawa N."/>
            <person name="Kimura A."/>
            <person name="Kitahashi Y."/>
            <person name="Uohara A."/>
        </authorList>
    </citation>
    <scope>NUCLEOTIDE SEQUENCE [LARGE SCALE GENOMIC DNA]</scope>
    <source>
        <strain evidence="1 2">NBRC 107702</strain>
    </source>
</reference>
<gene>
    <name evidence="1" type="ORF">Pflav_015030</name>
</gene>
<keyword evidence="2" id="KW-1185">Reference proteome</keyword>
<evidence type="ECO:0000313" key="1">
    <source>
        <dbReference type="EMBL" id="BCB75093.1"/>
    </source>
</evidence>
<evidence type="ECO:0000313" key="2">
    <source>
        <dbReference type="Proteomes" id="UP000502508"/>
    </source>
</evidence>
<accession>A0A6F8XMQ5</accession>
<dbReference type="KEGG" id="pfla:Pflav_015030"/>
<proteinExistence type="predicted"/>